<proteinExistence type="predicted"/>
<organism evidence="2">
    <name type="scientific">Phenylobacterium glaciei</name>
    <dbReference type="NCBI Taxonomy" id="2803784"/>
    <lineage>
        <taxon>Bacteria</taxon>
        <taxon>Pseudomonadati</taxon>
        <taxon>Pseudomonadota</taxon>
        <taxon>Alphaproteobacteria</taxon>
        <taxon>Caulobacterales</taxon>
        <taxon>Caulobacteraceae</taxon>
        <taxon>Phenylobacterium</taxon>
    </lineage>
</organism>
<gene>
    <name evidence="2" type="ORF">JKL49_07580</name>
</gene>
<dbReference type="InterPro" id="IPR036390">
    <property type="entry name" value="WH_DNA-bd_sf"/>
</dbReference>
<dbReference type="AlphaFoldDB" id="A0A974S9U4"/>
<reference evidence="2" key="1">
    <citation type="submission" date="2021-01" db="EMBL/GenBank/DDBJ databases">
        <title>Genome sequence of Phenylobacterium sp. 20VBR1 isolated from a valley glaceir, Ny-Alesund, Svalbard.</title>
        <authorList>
            <person name="Thomas F.A."/>
            <person name="Krishnan K.P."/>
            <person name="Sinha R.K."/>
        </authorList>
    </citation>
    <scope>NUCLEOTIDE SEQUENCE</scope>
    <source>
        <strain evidence="2">20VBR1</strain>
    </source>
</reference>
<sequence>MLSVQRTTVTLHAGKLEEQGLIQQKRGGVRILDRDGLERTSCECRATAADLRRAIDPEALTLNDA</sequence>
<dbReference type="Gene3D" id="1.10.10.10">
    <property type="entry name" value="Winged helix-like DNA-binding domain superfamily/Winged helix DNA-binding domain"/>
    <property type="match status" value="1"/>
</dbReference>
<dbReference type="Pfam" id="PF13545">
    <property type="entry name" value="HTH_Crp_2"/>
    <property type="match status" value="1"/>
</dbReference>
<name>A0A974S9U4_9CAUL</name>
<dbReference type="GO" id="GO:0003677">
    <property type="term" value="F:DNA binding"/>
    <property type="evidence" value="ECO:0007669"/>
    <property type="project" value="InterPro"/>
</dbReference>
<protein>
    <submittedName>
        <fullName evidence="2">Winged helix-turn-helix domain-containing protein</fullName>
    </submittedName>
</protein>
<evidence type="ECO:0000313" key="2">
    <source>
        <dbReference type="EMBL" id="QQZ51033.1"/>
    </source>
</evidence>
<accession>A0A974S9U4</accession>
<dbReference type="PROSITE" id="PS51063">
    <property type="entry name" value="HTH_CRP_2"/>
    <property type="match status" value="1"/>
</dbReference>
<dbReference type="EMBL" id="CP068570">
    <property type="protein sequence ID" value="QQZ51033.1"/>
    <property type="molecule type" value="Genomic_DNA"/>
</dbReference>
<dbReference type="InterPro" id="IPR036388">
    <property type="entry name" value="WH-like_DNA-bd_sf"/>
</dbReference>
<dbReference type="InterPro" id="IPR012318">
    <property type="entry name" value="HTH_CRP"/>
</dbReference>
<feature type="domain" description="HTH crp-type" evidence="1">
    <location>
        <begin position="1"/>
        <end position="35"/>
    </location>
</feature>
<evidence type="ECO:0000259" key="1">
    <source>
        <dbReference type="PROSITE" id="PS51063"/>
    </source>
</evidence>
<dbReference type="SUPFAM" id="SSF46785">
    <property type="entry name" value="Winged helix' DNA-binding domain"/>
    <property type="match status" value="1"/>
</dbReference>
<dbReference type="GO" id="GO:0006355">
    <property type="term" value="P:regulation of DNA-templated transcription"/>
    <property type="evidence" value="ECO:0007669"/>
    <property type="project" value="InterPro"/>
</dbReference>